<dbReference type="GO" id="GO:0045892">
    <property type="term" value="P:negative regulation of DNA-templated transcription"/>
    <property type="evidence" value="ECO:0007669"/>
    <property type="project" value="InterPro"/>
</dbReference>
<dbReference type="Proteomes" id="UP000294911">
    <property type="component" value="Unassembled WGS sequence"/>
</dbReference>
<protein>
    <submittedName>
        <fullName evidence="6">TetR family transcriptional regulator</fullName>
    </submittedName>
</protein>
<evidence type="ECO:0000256" key="1">
    <source>
        <dbReference type="ARBA" id="ARBA00023015"/>
    </source>
</evidence>
<dbReference type="PANTHER" id="PTHR30055:SF151">
    <property type="entry name" value="TRANSCRIPTIONAL REGULATORY PROTEIN"/>
    <property type="match status" value="1"/>
</dbReference>
<sequence length="262" mass="28302">MDHRTIVVAVTARDSDASRAKGVAGQIWLRDQPATSRENPPLTRDRIVQAAIELLDEHGVGKLTMRRLADHLDAGTTTLYWHVRTKDDVLDLALDAVFGEVDLAEQDLEHPACPADQHDGGDGGGDHAADWARIRALLQRWRAALLGHPWSAAILGRPLLGPNVLTRQESLYRALARAGIPATQLQSAAYCLANFVIGSTMMEAAWQLHDAETARAAVRARIASAPDAYPALAIDPPLSGSWETTFDQGLGYILRGLAAESA</sequence>
<dbReference type="SUPFAM" id="SSF48498">
    <property type="entry name" value="Tetracyclin repressor-like, C-terminal domain"/>
    <property type="match status" value="1"/>
</dbReference>
<keyword evidence="2 4" id="KW-0238">DNA-binding</keyword>
<evidence type="ECO:0000256" key="4">
    <source>
        <dbReference type="PROSITE-ProRule" id="PRU00335"/>
    </source>
</evidence>
<dbReference type="InterPro" id="IPR023772">
    <property type="entry name" value="DNA-bd_HTH_TetR-type_CS"/>
</dbReference>
<dbReference type="PROSITE" id="PS50977">
    <property type="entry name" value="HTH_TETR_2"/>
    <property type="match status" value="1"/>
</dbReference>
<feature type="domain" description="HTH tetR-type" evidence="5">
    <location>
        <begin position="41"/>
        <end position="101"/>
    </location>
</feature>
<comment type="caution">
    <text evidence="6">The sequence shown here is derived from an EMBL/GenBank/DDBJ whole genome shotgun (WGS) entry which is preliminary data.</text>
</comment>
<keyword evidence="3" id="KW-0804">Transcription</keyword>
<dbReference type="PROSITE" id="PS01081">
    <property type="entry name" value="HTH_TETR_1"/>
    <property type="match status" value="1"/>
</dbReference>
<dbReference type="InterPro" id="IPR050109">
    <property type="entry name" value="HTH-type_TetR-like_transc_reg"/>
</dbReference>
<keyword evidence="1" id="KW-0805">Transcription regulation</keyword>
<accession>A0A4R2QSU7</accession>
<organism evidence="6 7">
    <name type="scientific">Tamaricihabitans halophyticus</name>
    <dbReference type="NCBI Taxonomy" id="1262583"/>
    <lineage>
        <taxon>Bacteria</taxon>
        <taxon>Bacillati</taxon>
        <taxon>Actinomycetota</taxon>
        <taxon>Actinomycetes</taxon>
        <taxon>Pseudonocardiales</taxon>
        <taxon>Pseudonocardiaceae</taxon>
        <taxon>Tamaricihabitans</taxon>
    </lineage>
</organism>
<dbReference type="PRINTS" id="PR00455">
    <property type="entry name" value="HTHTETR"/>
</dbReference>
<dbReference type="InterPro" id="IPR004111">
    <property type="entry name" value="Repressor_TetR_C"/>
</dbReference>
<dbReference type="InterPro" id="IPR009057">
    <property type="entry name" value="Homeodomain-like_sf"/>
</dbReference>
<evidence type="ECO:0000256" key="2">
    <source>
        <dbReference type="ARBA" id="ARBA00023125"/>
    </source>
</evidence>
<proteinExistence type="predicted"/>
<gene>
    <name evidence="6" type="ORF">EV191_108174</name>
</gene>
<name>A0A4R2QSU7_9PSEU</name>
<dbReference type="SUPFAM" id="SSF46689">
    <property type="entry name" value="Homeodomain-like"/>
    <property type="match status" value="1"/>
</dbReference>
<dbReference type="AlphaFoldDB" id="A0A4R2QSU7"/>
<dbReference type="OrthoDB" id="3214072at2"/>
<evidence type="ECO:0000259" key="5">
    <source>
        <dbReference type="PROSITE" id="PS50977"/>
    </source>
</evidence>
<dbReference type="PANTHER" id="PTHR30055">
    <property type="entry name" value="HTH-TYPE TRANSCRIPTIONAL REGULATOR RUTR"/>
    <property type="match status" value="1"/>
</dbReference>
<reference evidence="6 7" key="1">
    <citation type="submission" date="2019-03" db="EMBL/GenBank/DDBJ databases">
        <title>Genomic Encyclopedia of Type Strains, Phase IV (KMG-IV): sequencing the most valuable type-strain genomes for metagenomic binning, comparative biology and taxonomic classification.</title>
        <authorList>
            <person name="Goeker M."/>
        </authorList>
    </citation>
    <scope>NUCLEOTIDE SEQUENCE [LARGE SCALE GENOMIC DNA]</scope>
    <source>
        <strain evidence="6 7">DSM 45765</strain>
    </source>
</reference>
<evidence type="ECO:0000256" key="3">
    <source>
        <dbReference type="ARBA" id="ARBA00023163"/>
    </source>
</evidence>
<evidence type="ECO:0000313" key="6">
    <source>
        <dbReference type="EMBL" id="TCP50085.1"/>
    </source>
</evidence>
<dbReference type="GO" id="GO:0000976">
    <property type="term" value="F:transcription cis-regulatory region binding"/>
    <property type="evidence" value="ECO:0007669"/>
    <property type="project" value="TreeGrafter"/>
</dbReference>
<dbReference type="Pfam" id="PF02909">
    <property type="entry name" value="TetR_C_1"/>
    <property type="match status" value="1"/>
</dbReference>
<dbReference type="EMBL" id="SLXQ01000008">
    <property type="protein sequence ID" value="TCP50085.1"/>
    <property type="molecule type" value="Genomic_DNA"/>
</dbReference>
<dbReference type="GO" id="GO:0003700">
    <property type="term" value="F:DNA-binding transcription factor activity"/>
    <property type="evidence" value="ECO:0007669"/>
    <property type="project" value="TreeGrafter"/>
</dbReference>
<dbReference type="InterPro" id="IPR036271">
    <property type="entry name" value="Tet_transcr_reg_TetR-rel_C_sf"/>
</dbReference>
<feature type="DNA-binding region" description="H-T-H motif" evidence="4">
    <location>
        <begin position="64"/>
        <end position="83"/>
    </location>
</feature>
<dbReference type="Gene3D" id="1.10.357.10">
    <property type="entry name" value="Tetracycline Repressor, domain 2"/>
    <property type="match status" value="1"/>
</dbReference>
<dbReference type="Pfam" id="PF00440">
    <property type="entry name" value="TetR_N"/>
    <property type="match status" value="1"/>
</dbReference>
<evidence type="ECO:0000313" key="7">
    <source>
        <dbReference type="Proteomes" id="UP000294911"/>
    </source>
</evidence>
<dbReference type="InterPro" id="IPR001647">
    <property type="entry name" value="HTH_TetR"/>
</dbReference>
<keyword evidence="7" id="KW-1185">Reference proteome</keyword>